<sequence>MFWSGLRYGSETCQCHC</sequence>
<gene>
    <name evidence="1" type="ORF">E0L31_07435</name>
</gene>
<evidence type="ECO:0000313" key="1">
    <source>
        <dbReference type="EMBL" id="TFV23481.1"/>
    </source>
</evidence>
<name>A0A9X8YQY9_SERMA</name>
<dbReference type="GO" id="GO:0005576">
    <property type="term" value="C:extracellular region"/>
    <property type="evidence" value="ECO:0007669"/>
    <property type="project" value="UniProtKB-SubCell"/>
</dbReference>
<reference evidence="1" key="1">
    <citation type="submission" date="2019-03" db="EMBL/GenBank/DDBJ databases">
        <title>Serratia marcescens strain N2 draft genome.</title>
        <authorList>
            <person name="Yassin A."/>
            <person name="El-Kenawy N."/>
            <person name="Youssef N.H."/>
        </authorList>
    </citation>
    <scope>NUCLEOTIDE SEQUENCE [LARGE SCALE GENOMIC DNA]</scope>
    <source>
        <strain evidence="1">N2</strain>
    </source>
</reference>
<organism evidence="1">
    <name type="scientific">Serratia marcescens</name>
    <dbReference type="NCBI Taxonomy" id="615"/>
    <lineage>
        <taxon>Bacteria</taxon>
        <taxon>Pseudomonadati</taxon>
        <taxon>Pseudomonadota</taxon>
        <taxon>Gammaproteobacteria</taxon>
        <taxon>Enterobacterales</taxon>
        <taxon>Yersiniaceae</taxon>
        <taxon>Serratia</taxon>
    </lineage>
</organism>
<comment type="caution">
    <text evidence="1">The sequence shown here is derived from an EMBL/GenBank/DDBJ whole genome shotgun (WGS) entry which is preliminary data.</text>
</comment>
<proteinExistence type="predicted"/>
<dbReference type="AlphaFoldDB" id="A0A9X8YQY9"/>
<accession>A0A9X8YQY9</accession>
<protein>
    <submittedName>
        <fullName evidence="1">Uncharacterized protein</fullName>
    </submittedName>
</protein>
<dbReference type="EMBL" id="SPSG01000944">
    <property type="protein sequence ID" value="TFV23481.1"/>
    <property type="molecule type" value="Genomic_DNA"/>
</dbReference>